<keyword evidence="2" id="KW-0812">Transmembrane</keyword>
<evidence type="ECO:0000256" key="2">
    <source>
        <dbReference type="SAM" id="Phobius"/>
    </source>
</evidence>
<dbReference type="AlphaFoldDB" id="A0A178K2S3"/>
<evidence type="ECO:0000313" key="3">
    <source>
        <dbReference type="EMBL" id="OAN11581.1"/>
    </source>
</evidence>
<keyword evidence="2" id="KW-1133">Transmembrane helix</keyword>
<feature type="compositionally biased region" description="Low complexity" evidence="1">
    <location>
        <begin position="7"/>
        <end position="20"/>
    </location>
</feature>
<name>A0A178K2S3_9GAMM</name>
<keyword evidence="4" id="KW-1185">Reference proteome</keyword>
<dbReference type="Proteomes" id="UP000078503">
    <property type="component" value="Unassembled WGS sequence"/>
</dbReference>
<comment type="caution">
    <text evidence="3">The sequence shown here is derived from an EMBL/GenBank/DDBJ whole genome shotgun (WGS) entry which is preliminary data.</text>
</comment>
<gene>
    <name evidence="3" type="ORF">A3K86_21925</name>
</gene>
<feature type="region of interest" description="Disordered" evidence="1">
    <location>
        <begin position="1"/>
        <end position="24"/>
    </location>
</feature>
<dbReference type="RefSeq" id="WP_068336663.1">
    <property type="nucleotide sequence ID" value="NZ_LVHF01000033.1"/>
</dbReference>
<evidence type="ECO:0000313" key="4">
    <source>
        <dbReference type="Proteomes" id="UP000078503"/>
    </source>
</evidence>
<organism evidence="3 4">
    <name type="scientific">Photobacterium jeanii</name>
    <dbReference type="NCBI Taxonomy" id="858640"/>
    <lineage>
        <taxon>Bacteria</taxon>
        <taxon>Pseudomonadati</taxon>
        <taxon>Pseudomonadota</taxon>
        <taxon>Gammaproteobacteria</taxon>
        <taxon>Vibrionales</taxon>
        <taxon>Vibrionaceae</taxon>
        <taxon>Photobacterium</taxon>
    </lineage>
</organism>
<protein>
    <submittedName>
        <fullName evidence="3">Chemotaxis protein</fullName>
    </submittedName>
</protein>
<sequence length="184" mass="18987">MGGGGSSSSSNTTTNTNTSGQNAIQGDNLGVAISGVNDSTVNVNMTDHGAMERAAELGELALNSNTEVSTKAMETNAKVTSDALNMGKDVVKNAMNFGEKALATNADVSKTAMKHVTTAHSENLQHLAGLAGNQAAQNTQNIKALKDLATMKVDGGQVATSKQMTITVGLVMLFLAVIFMQRGK</sequence>
<feature type="transmembrane region" description="Helical" evidence="2">
    <location>
        <begin position="164"/>
        <end position="180"/>
    </location>
</feature>
<proteinExistence type="predicted"/>
<keyword evidence="2" id="KW-0472">Membrane</keyword>
<evidence type="ECO:0000256" key="1">
    <source>
        <dbReference type="SAM" id="MobiDB-lite"/>
    </source>
</evidence>
<dbReference type="OrthoDB" id="6107847at2"/>
<accession>A0A178K2S3</accession>
<dbReference type="EMBL" id="LVHF01000033">
    <property type="protein sequence ID" value="OAN11581.1"/>
    <property type="molecule type" value="Genomic_DNA"/>
</dbReference>
<dbReference type="STRING" id="858640.A3K86_21925"/>
<reference evidence="3 4" key="1">
    <citation type="submission" date="2016-03" db="EMBL/GenBank/DDBJ databases">
        <title>Photobacterium proteolyticum sp. nov. a protease producing bacterium isolated from ocean sediments of Laizhou Bay.</title>
        <authorList>
            <person name="Li Y."/>
        </authorList>
    </citation>
    <scope>NUCLEOTIDE SEQUENCE [LARGE SCALE GENOMIC DNA]</scope>
    <source>
        <strain evidence="3 4">R-40508</strain>
    </source>
</reference>